<sequence>MGRQVASVRPKWRSSRSTSRRQPAPSRDMRRPNSTIPMLSPHMPKAIARRIGSLHMICMLATRPGDRHVLDLSSFRLITTSNLSREPSMRRILVPLPGPEEAEALLDIALHLAAPTGAQIEVAYVPDPLDEPEPGPVPADAEGGSLPALYERWARRVSAGHRIATAWQVIPDGVVYASAALGRACDLMVTRSAGRLVSEDGILAATRGERGFRDALLASGRAVLLAPMARIDPASLLETVVVAWDGSAGASHALAQSLPLLARARRVRVVVIGRNTVGEQAREAILSYARLWNDDAALLVQDNAHRQTGRGLLDTMRRERASLVVMGVCGRSHPPGSTGTALGGTLLKVIEDGRIPILTAT</sequence>
<dbReference type="Proteomes" id="UP000305654">
    <property type="component" value="Unassembled WGS sequence"/>
</dbReference>
<evidence type="ECO:0000259" key="2">
    <source>
        <dbReference type="Pfam" id="PF00582"/>
    </source>
</evidence>
<dbReference type="OrthoDB" id="9804721at2"/>
<dbReference type="EMBL" id="VCDI01000002">
    <property type="protein sequence ID" value="TLU72994.1"/>
    <property type="molecule type" value="Genomic_DNA"/>
</dbReference>
<evidence type="ECO:0000313" key="3">
    <source>
        <dbReference type="EMBL" id="TLU72994.1"/>
    </source>
</evidence>
<dbReference type="SUPFAM" id="SSF52402">
    <property type="entry name" value="Adenine nucleotide alpha hydrolases-like"/>
    <property type="match status" value="2"/>
</dbReference>
<evidence type="ECO:0000313" key="4">
    <source>
        <dbReference type="Proteomes" id="UP000305654"/>
    </source>
</evidence>
<keyword evidence="4" id="KW-1185">Reference proteome</keyword>
<dbReference type="InterPro" id="IPR006016">
    <property type="entry name" value="UspA"/>
</dbReference>
<name>A0A5R9J5U9_9PROT</name>
<feature type="domain" description="UspA" evidence="2">
    <location>
        <begin position="89"/>
        <end position="149"/>
    </location>
</feature>
<feature type="region of interest" description="Disordered" evidence="1">
    <location>
        <begin position="1"/>
        <end position="40"/>
    </location>
</feature>
<comment type="caution">
    <text evidence="3">The sequence shown here is derived from an EMBL/GenBank/DDBJ whole genome shotgun (WGS) entry which is preliminary data.</text>
</comment>
<organism evidence="3 4">
    <name type="scientific">Lichenicoccus roseus</name>
    <dbReference type="NCBI Taxonomy" id="2683649"/>
    <lineage>
        <taxon>Bacteria</taxon>
        <taxon>Pseudomonadati</taxon>
        <taxon>Pseudomonadota</taxon>
        <taxon>Alphaproteobacteria</taxon>
        <taxon>Acetobacterales</taxon>
        <taxon>Acetobacteraceae</taxon>
        <taxon>Lichenicoccus</taxon>
    </lineage>
</organism>
<dbReference type="AlphaFoldDB" id="A0A5R9J5U9"/>
<gene>
    <name evidence="3" type="ORF">FE263_05970</name>
</gene>
<reference evidence="3 4" key="1">
    <citation type="submission" date="2019-05" db="EMBL/GenBank/DDBJ databases">
        <authorList>
            <person name="Pankratov T."/>
            <person name="Grouzdev D."/>
        </authorList>
    </citation>
    <scope>NUCLEOTIDE SEQUENCE [LARGE SCALE GENOMIC DNA]</scope>
    <source>
        <strain evidence="3 4">KEBCLARHB70R</strain>
    </source>
</reference>
<dbReference type="Gene3D" id="3.40.50.12370">
    <property type="match status" value="1"/>
</dbReference>
<proteinExistence type="predicted"/>
<protein>
    <recommendedName>
        <fullName evidence="2">UspA domain-containing protein</fullName>
    </recommendedName>
</protein>
<dbReference type="Pfam" id="PF00582">
    <property type="entry name" value="Usp"/>
    <property type="match status" value="1"/>
</dbReference>
<evidence type="ECO:0000256" key="1">
    <source>
        <dbReference type="SAM" id="MobiDB-lite"/>
    </source>
</evidence>
<accession>A0A5R9J5U9</accession>